<dbReference type="OrthoDB" id="8453868at2"/>
<organism evidence="3 4">
    <name type="scientific">Methylocystis bryophila</name>
    <dbReference type="NCBI Taxonomy" id="655015"/>
    <lineage>
        <taxon>Bacteria</taxon>
        <taxon>Pseudomonadati</taxon>
        <taxon>Pseudomonadota</taxon>
        <taxon>Alphaproteobacteria</taxon>
        <taxon>Hyphomicrobiales</taxon>
        <taxon>Methylocystaceae</taxon>
        <taxon>Methylocystis</taxon>
    </lineage>
</organism>
<protein>
    <submittedName>
        <fullName evidence="3">Uncharacterized protein</fullName>
    </submittedName>
</protein>
<accession>A0A1W6MST4</accession>
<dbReference type="KEGG" id="mbry:B1812_05500"/>
<feature type="chain" id="PRO_5012845768" evidence="2">
    <location>
        <begin position="25"/>
        <end position="191"/>
    </location>
</feature>
<dbReference type="EMBL" id="CP019948">
    <property type="protein sequence ID" value="ARN80615.1"/>
    <property type="molecule type" value="Genomic_DNA"/>
</dbReference>
<feature type="signal peptide" evidence="2">
    <location>
        <begin position="1"/>
        <end position="24"/>
    </location>
</feature>
<dbReference type="AlphaFoldDB" id="A0A1W6MST4"/>
<proteinExistence type="predicted"/>
<keyword evidence="2" id="KW-0732">Signal</keyword>
<keyword evidence="4" id="KW-1185">Reference proteome</keyword>
<evidence type="ECO:0000313" key="3">
    <source>
        <dbReference type="EMBL" id="ARN80615.1"/>
    </source>
</evidence>
<name>A0A1W6MST4_9HYPH</name>
<reference evidence="3 4" key="1">
    <citation type="submission" date="2017-02" db="EMBL/GenBank/DDBJ databases">
        <authorList>
            <person name="Peterson S.W."/>
        </authorList>
    </citation>
    <scope>NUCLEOTIDE SEQUENCE [LARGE SCALE GENOMIC DNA]</scope>
    <source>
        <strain evidence="3 4">S285</strain>
    </source>
</reference>
<evidence type="ECO:0000256" key="2">
    <source>
        <dbReference type="SAM" id="SignalP"/>
    </source>
</evidence>
<feature type="coiled-coil region" evidence="1">
    <location>
        <begin position="60"/>
        <end position="107"/>
    </location>
</feature>
<evidence type="ECO:0000256" key="1">
    <source>
        <dbReference type="SAM" id="Coils"/>
    </source>
</evidence>
<dbReference type="RefSeq" id="WP_085770688.1">
    <property type="nucleotide sequence ID" value="NZ_AP027149.1"/>
</dbReference>
<evidence type="ECO:0000313" key="4">
    <source>
        <dbReference type="Proteomes" id="UP000193978"/>
    </source>
</evidence>
<keyword evidence="1" id="KW-0175">Coiled coil</keyword>
<sequence length="191" mass="20650">MAHRKHAFALLLSGALLIVGPAGAAELGPYFPLPGNLSVSGNTPREGLLKLQAAWLRNGLDNLAKAKKETEASLEKAKASNAKPEEIKALEDKLADIDKRRAGAEEELALGEDDGGGVETQRERKRVLLANVNQWIRDLGAQATKALKTAILSDGLEAMSAQREHAMLEERSDKLENATHDVTVEQWAATR</sequence>
<gene>
    <name evidence="3" type="ORF">B1812_05500</name>
</gene>
<dbReference type="Proteomes" id="UP000193978">
    <property type="component" value="Chromosome"/>
</dbReference>